<feature type="region of interest" description="Disordered" evidence="1">
    <location>
        <begin position="1"/>
        <end position="36"/>
    </location>
</feature>
<reference evidence="2 3" key="1">
    <citation type="submission" date="2016-05" db="EMBL/GenBank/DDBJ databases">
        <title>Genome sequencing reveals origins of a unique bacterial endosymbiosis in the earliest lineages of terrestrial Fungi.</title>
        <authorList>
            <consortium name="DOE Joint Genome Institute"/>
            <person name="Uehling J."/>
            <person name="Gryganskyi A."/>
            <person name="Hameed K."/>
            <person name="Tschaplinski T."/>
            <person name="Misztal P."/>
            <person name="Wu S."/>
            <person name="Desiro A."/>
            <person name="Vande Pol N."/>
            <person name="Du Z.-Y."/>
            <person name="Zienkiewicz A."/>
            <person name="Zienkiewicz K."/>
            <person name="Morin E."/>
            <person name="Tisserant E."/>
            <person name="Splivallo R."/>
            <person name="Hainaut M."/>
            <person name="Henrissat B."/>
            <person name="Ohm R."/>
            <person name="Kuo A."/>
            <person name="Yan J."/>
            <person name="Lipzen A."/>
            <person name="Nolan M."/>
            <person name="Labutti K."/>
            <person name="Barry K."/>
            <person name="Goldstein A."/>
            <person name="Labbe J."/>
            <person name="Schadt C."/>
            <person name="Tuskan G."/>
            <person name="Grigoriev I."/>
            <person name="Martin F."/>
            <person name="Vilgalys R."/>
            <person name="Bonito G."/>
        </authorList>
    </citation>
    <scope>NUCLEOTIDE SEQUENCE [LARGE SCALE GENOMIC DNA]</scope>
    <source>
        <strain evidence="2 3">AG-77</strain>
    </source>
</reference>
<organism evidence="2 3">
    <name type="scientific">Linnemannia elongata AG-77</name>
    <dbReference type="NCBI Taxonomy" id="1314771"/>
    <lineage>
        <taxon>Eukaryota</taxon>
        <taxon>Fungi</taxon>
        <taxon>Fungi incertae sedis</taxon>
        <taxon>Mucoromycota</taxon>
        <taxon>Mortierellomycotina</taxon>
        <taxon>Mortierellomycetes</taxon>
        <taxon>Mortierellales</taxon>
        <taxon>Mortierellaceae</taxon>
        <taxon>Linnemannia</taxon>
    </lineage>
</organism>
<dbReference type="Proteomes" id="UP000078512">
    <property type="component" value="Unassembled WGS sequence"/>
</dbReference>
<sequence length="164" mass="16899">LQKGTSNSQSSSTSSSNLNTRRPTEPVTSSGATVSRHVVTDTGLGSSSTKQLNNGQHHLGRALVRTDTGISPRFVGFQSTPAGLLLIGKGGARGFRVHEALAGGDGGDYGIAHAGVAGDHGRVGSRLCRDNGEEGHGGGGEDSGEMHFGYVFCVLLWRKEGVVV</sequence>
<accession>A0A197JW74</accession>
<feature type="compositionally biased region" description="Low complexity" evidence="1">
    <location>
        <begin position="1"/>
        <end position="20"/>
    </location>
</feature>
<evidence type="ECO:0000313" key="3">
    <source>
        <dbReference type="Proteomes" id="UP000078512"/>
    </source>
</evidence>
<protein>
    <submittedName>
        <fullName evidence="2">Uncharacterized protein</fullName>
    </submittedName>
</protein>
<proteinExistence type="predicted"/>
<name>A0A197JW74_9FUNG</name>
<dbReference type="AlphaFoldDB" id="A0A197JW74"/>
<evidence type="ECO:0000256" key="1">
    <source>
        <dbReference type="SAM" id="MobiDB-lite"/>
    </source>
</evidence>
<feature type="non-terminal residue" evidence="2">
    <location>
        <position position="164"/>
    </location>
</feature>
<evidence type="ECO:0000313" key="2">
    <source>
        <dbReference type="EMBL" id="OAQ29218.1"/>
    </source>
</evidence>
<gene>
    <name evidence="2" type="ORF">K457DRAFT_1891866</name>
</gene>
<feature type="non-terminal residue" evidence="2">
    <location>
        <position position="1"/>
    </location>
</feature>
<keyword evidence="3" id="KW-1185">Reference proteome</keyword>
<dbReference type="EMBL" id="KV442042">
    <property type="protein sequence ID" value="OAQ29218.1"/>
    <property type="molecule type" value="Genomic_DNA"/>
</dbReference>